<sequence length="67" mass="7939">MWALELRPLRQKRCVITLASSSYTLLAKDRPQSAIDTYPPVLSASLLERDDLFSNYYLRIPRYRSRY</sequence>
<dbReference type="EMBL" id="JAOYFB010000003">
    <property type="protein sequence ID" value="KAK4010586.1"/>
    <property type="molecule type" value="Genomic_DNA"/>
</dbReference>
<accession>A0ABQ9ZCG0</accession>
<dbReference type="Proteomes" id="UP001234178">
    <property type="component" value="Unassembled WGS sequence"/>
</dbReference>
<evidence type="ECO:0000313" key="2">
    <source>
        <dbReference type="Proteomes" id="UP001234178"/>
    </source>
</evidence>
<proteinExistence type="predicted"/>
<evidence type="ECO:0000313" key="1">
    <source>
        <dbReference type="EMBL" id="KAK4010586.1"/>
    </source>
</evidence>
<gene>
    <name evidence="1" type="ORF">OUZ56_019728</name>
</gene>
<reference evidence="1 2" key="1">
    <citation type="journal article" date="2023" name="Nucleic Acids Res.">
        <title>The hologenome of Daphnia magna reveals possible DNA methylation and microbiome-mediated evolution of the host genome.</title>
        <authorList>
            <person name="Chaturvedi A."/>
            <person name="Li X."/>
            <person name="Dhandapani V."/>
            <person name="Marshall H."/>
            <person name="Kissane S."/>
            <person name="Cuenca-Cambronero M."/>
            <person name="Asole G."/>
            <person name="Calvet F."/>
            <person name="Ruiz-Romero M."/>
            <person name="Marangio P."/>
            <person name="Guigo R."/>
            <person name="Rago D."/>
            <person name="Mirbahai L."/>
            <person name="Eastwood N."/>
            <person name="Colbourne J.K."/>
            <person name="Zhou J."/>
            <person name="Mallon E."/>
            <person name="Orsini L."/>
        </authorList>
    </citation>
    <scope>NUCLEOTIDE SEQUENCE [LARGE SCALE GENOMIC DNA]</scope>
    <source>
        <strain evidence="1">LRV0_1</strain>
    </source>
</reference>
<name>A0ABQ9ZCG0_9CRUS</name>
<keyword evidence="2" id="KW-1185">Reference proteome</keyword>
<comment type="caution">
    <text evidence="1">The sequence shown here is derived from an EMBL/GenBank/DDBJ whole genome shotgun (WGS) entry which is preliminary data.</text>
</comment>
<protein>
    <submittedName>
        <fullName evidence="1">Uncharacterized protein</fullName>
    </submittedName>
</protein>
<organism evidence="1 2">
    <name type="scientific">Daphnia magna</name>
    <dbReference type="NCBI Taxonomy" id="35525"/>
    <lineage>
        <taxon>Eukaryota</taxon>
        <taxon>Metazoa</taxon>
        <taxon>Ecdysozoa</taxon>
        <taxon>Arthropoda</taxon>
        <taxon>Crustacea</taxon>
        <taxon>Branchiopoda</taxon>
        <taxon>Diplostraca</taxon>
        <taxon>Cladocera</taxon>
        <taxon>Anomopoda</taxon>
        <taxon>Daphniidae</taxon>
        <taxon>Daphnia</taxon>
    </lineage>
</organism>